<protein>
    <recommendedName>
        <fullName evidence="14">Olfactory receptor</fullName>
    </recommendedName>
</protein>
<dbReference type="RefSeq" id="XP_013889520.1">
    <property type="nucleotide sequence ID" value="XM_014034066.1"/>
</dbReference>
<dbReference type="FunCoup" id="A0A2I4DB93">
    <property type="interactions" value="86"/>
</dbReference>
<evidence type="ECO:0000256" key="10">
    <source>
        <dbReference type="ARBA" id="ARBA00023170"/>
    </source>
</evidence>
<comment type="similarity">
    <text evidence="13">Belongs to the G-protein coupled receptor 1 family.</text>
</comment>
<evidence type="ECO:0000256" key="7">
    <source>
        <dbReference type="ARBA" id="ARBA00023040"/>
    </source>
</evidence>
<evidence type="ECO:0000256" key="1">
    <source>
        <dbReference type="ARBA" id="ARBA00004651"/>
    </source>
</evidence>
<dbReference type="GO" id="GO:0004984">
    <property type="term" value="F:olfactory receptor activity"/>
    <property type="evidence" value="ECO:0007669"/>
    <property type="project" value="InterPro"/>
</dbReference>
<dbReference type="Pfam" id="PF13853">
    <property type="entry name" value="7tm_4"/>
    <property type="match status" value="1"/>
</dbReference>
<sequence>MDITFNVTYITLDGFIQLHEYRFLYFVFMFTVYILILCCNIIIVCLIVTQKSLHEPMYIFIAALLLNSVMFSSVVYPKLLIDILSERQIISYSVCFFQHFLYYSLSGSEFLLLTVMAYDRYVSICKPLQYPTIMRRRTVSTLLIYAWITPAFHLSLSLMAVRILNERPCSYTLNGITCNSPLYYLLCMHLEVLVIVDMLTLLNVALIPVVFILFSYTRILTISYRSSNEVKKKALHTCVPHLLVLLSFSCFGGYDVITVELEYEISKLVHLAVTLQIIVVQPLFNPFIYGLKMKEISKHLKRLV</sequence>
<dbReference type="FunFam" id="1.20.1070.10:FF:000024">
    <property type="entry name" value="Olfactory receptor"/>
    <property type="match status" value="1"/>
</dbReference>
<dbReference type="InterPro" id="IPR052921">
    <property type="entry name" value="GPCR1_Superfamily_Member"/>
</dbReference>
<comment type="subcellular location">
    <subcellularLocation>
        <location evidence="1 14">Cell membrane</location>
        <topology evidence="1 14">Multi-pass membrane protein</topology>
    </subcellularLocation>
</comment>
<dbReference type="SUPFAM" id="SSF81321">
    <property type="entry name" value="Family A G protein-coupled receptor-like"/>
    <property type="match status" value="1"/>
</dbReference>
<dbReference type="GeneID" id="106536747"/>
<organism evidence="16 17">
    <name type="scientific">Austrofundulus limnaeus</name>
    <name type="common">Annual killifish</name>
    <dbReference type="NCBI Taxonomy" id="52670"/>
    <lineage>
        <taxon>Eukaryota</taxon>
        <taxon>Metazoa</taxon>
        <taxon>Chordata</taxon>
        <taxon>Craniata</taxon>
        <taxon>Vertebrata</taxon>
        <taxon>Euteleostomi</taxon>
        <taxon>Actinopterygii</taxon>
        <taxon>Neopterygii</taxon>
        <taxon>Teleostei</taxon>
        <taxon>Neoteleostei</taxon>
        <taxon>Acanthomorphata</taxon>
        <taxon>Ovalentaria</taxon>
        <taxon>Atherinomorphae</taxon>
        <taxon>Cyprinodontiformes</taxon>
        <taxon>Rivulidae</taxon>
        <taxon>Austrofundulus</taxon>
    </lineage>
</organism>
<dbReference type="InParanoid" id="A0A2I4DB93"/>
<evidence type="ECO:0000256" key="11">
    <source>
        <dbReference type="ARBA" id="ARBA00023180"/>
    </source>
</evidence>
<evidence type="ECO:0000313" key="17">
    <source>
        <dbReference type="RefSeq" id="XP_013889520.1"/>
    </source>
</evidence>
<evidence type="ECO:0000256" key="3">
    <source>
        <dbReference type="ARBA" id="ARBA00022606"/>
    </source>
</evidence>
<dbReference type="AlphaFoldDB" id="A0A2I4DB93"/>
<feature type="transmembrane region" description="Helical" evidence="14">
    <location>
        <begin position="181"/>
        <end position="214"/>
    </location>
</feature>
<evidence type="ECO:0000313" key="16">
    <source>
        <dbReference type="Proteomes" id="UP000192220"/>
    </source>
</evidence>
<proteinExistence type="inferred from homology"/>
<dbReference type="InterPro" id="IPR017452">
    <property type="entry name" value="GPCR_Rhodpsn_7TM"/>
</dbReference>
<reference evidence="17" key="1">
    <citation type="submission" date="2025-08" db="UniProtKB">
        <authorList>
            <consortium name="RefSeq"/>
        </authorList>
    </citation>
    <scope>IDENTIFICATION</scope>
    <source>
        <strain evidence="17">Quisiro</strain>
        <tissue evidence="17">Liver</tissue>
    </source>
</reference>
<dbReference type="KEGG" id="alim:106536747"/>
<feature type="transmembrane region" description="Helical" evidence="14">
    <location>
        <begin position="234"/>
        <end position="257"/>
    </location>
</feature>
<evidence type="ECO:0000256" key="12">
    <source>
        <dbReference type="ARBA" id="ARBA00023224"/>
    </source>
</evidence>
<feature type="non-terminal residue" evidence="17">
    <location>
        <position position="304"/>
    </location>
</feature>
<evidence type="ECO:0000256" key="14">
    <source>
        <dbReference type="RuleBase" id="RU363047"/>
    </source>
</evidence>
<dbReference type="PROSITE" id="PS50262">
    <property type="entry name" value="G_PROTEIN_RECEP_F1_2"/>
    <property type="match status" value="1"/>
</dbReference>
<keyword evidence="6 14" id="KW-1133">Transmembrane helix</keyword>
<keyword evidence="4 13" id="KW-0812">Transmembrane</keyword>
<keyword evidence="11" id="KW-0325">Glycoprotein</keyword>
<feature type="transmembrane region" description="Helical" evidence="14">
    <location>
        <begin position="96"/>
        <end position="118"/>
    </location>
</feature>
<keyword evidence="3 14" id="KW-0716">Sensory transduction</keyword>
<gene>
    <name evidence="17" type="primary">LOC106536747</name>
</gene>
<dbReference type="PRINTS" id="PR00245">
    <property type="entry name" value="OLFACTORYR"/>
</dbReference>
<evidence type="ECO:0000256" key="8">
    <source>
        <dbReference type="ARBA" id="ARBA00023136"/>
    </source>
</evidence>
<feature type="transmembrane region" description="Helical" evidence="14">
    <location>
        <begin position="57"/>
        <end position="76"/>
    </location>
</feature>
<keyword evidence="9" id="KW-1015">Disulfide bond</keyword>
<name>A0A2I4DB93_AUSLI</name>
<dbReference type="GO" id="GO:0004930">
    <property type="term" value="F:G protein-coupled receptor activity"/>
    <property type="evidence" value="ECO:0007669"/>
    <property type="project" value="UniProtKB-KW"/>
</dbReference>
<evidence type="ECO:0000256" key="9">
    <source>
        <dbReference type="ARBA" id="ARBA00023157"/>
    </source>
</evidence>
<evidence type="ECO:0000256" key="4">
    <source>
        <dbReference type="ARBA" id="ARBA00022692"/>
    </source>
</evidence>
<evidence type="ECO:0000256" key="6">
    <source>
        <dbReference type="ARBA" id="ARBA00022989"/>
    </source>
</evidence>
<evidence type="ECO:0000256" key="2">
    <source>
        <dbReference type="ARBA" id="ARBA00022475"/>
    </source>
</evidence>
<dbReference type="InterPro" id="IPR000276">
    <property type="entry name" value="GPCR_Rhodpsn"/>
</dbReference>
<evidence type="ECO:0000256" key="13">
    <source>
        <dbReference type="RuleBase" id="RU000688"/>
    </source>
</evidence>
<keyword evidence="5 14" id="KW-0552">Olfaction</keyword>
<keyword evidence="12 13" id="KW-0807">Transducer</keyword>
<feature type="transmembrane region" description="Helical" evidence="14">
    <location>
        <begin position="139"/>
        <end position="161"/>
    </location>
</feature>
<dbReference type="PANTHER" id="PTHR26451:SF847">
    <property type="entry name" value="ODORANT RECEPTOR-RELATED"/>
    <property type="match status" value="1"/>
</dbReference>
<dbReference type="GO" id="GO:0005886">
    <property type="term" value="C:plasma membrane"/>
    <property type="evidence" value="ECO:0007669"/>
    <property type="project" value="UniProtKB-SubCell"/>
</dbReference>
<evidence type="ECO:0000256" key="5">
    <source>
        <dbReference type="ARBA" id="ARBA00022725"/>
    </source>
</evidence>
<feature type="transmembrane region" description="Helical" evidence="14">
    <location>
        <begin position="23"/>
        <end position="48"/>
    </location>
</feature>
<dbReference type="PANTHER" id="PTHR26451">
    <property type="entry name" value="G_PROTEIN_RECEP_F1_2 DOMAIN-CONTAINING PROTEIN"/>
    <property type="match status" value="1"/>
</dbReference>
<dbReference type="InterPro" id="IPR000725">
    <property type="entry name" value="Olfact_rcpt"/>
</dbReference>
<keyword evidence="2 14" id="KW-1003">Cell membrane</keyword>
<dbReference type="PRINTS" id="PR00237">
    <property type="entry name" value="GPCRRHODOPSN"/>
</dbReference>
<evidence type="ECO:0000259" key="15">
    <source>
        <dbReference type="PROSITE" id="PS50262"/>
    </source>
</evidence>
<keyword evidence="7 13" id="KW-0297">G-protein coupled receptor</keyword>
<feature type="transmembrane region" description="Helical" evidence="14">
    <location>
        <begin position="269"/>
        <end position="291"/>
    </location>
</feature>
<feature type="domain" description="G-protein coupled receptors family 1 profile" evidence="15">
    <location>
        <begin position="39"/>
        <end position="289"/>
    </location>
</feature>
<dbReference type="Gene3D" id="1.20.1070.10">
    <property type="entry name" value="Rhodopsin 7-helix transmembrane proteins"/>
    <property type="match status" value="1"/>
</dbReference>
<dbReference type="Proteomes" id="UP000192220">
    <property type="component" value="Unplaced"/>
</dbReference>
<keyword evidence="16" id="KW-1185">Reference proteome</keyword>
<dbReference type="OrthoDB" id="10017003at2759"/>
<keyword evidence="8 14" id="KW-0472">Membrane</keyword>
<dbReference type="GO" id="GO:0005549">
    <property type="term" value="F:odorant binding"/>
    <property type="evidence" value="ECO:0007669"/>
    <property type="project" value="TreeGrafter"/>
</dbReference>
<dbReference type="PROSITE" id="PS00237">
    <property type="entry name" value="G_PROTEIN_RECEP_F1_1"/>
    <property type="match status" value="1"/>
</dbReference>
<accession>A0A2I4DB93</accession>
<keyword evidence="10 13" id="KW-0675">Receptor</keyword>